<sequence length="325" mass="35997">MGAAPSQCEGVTEDCVQPSGAGQEDSNQPIGEKDSTKRTSWSRRCSSADTVHCPTCQGTGRIPRGQESKLVAVIACTDQRLRPRHTKLYVASSVGLCLLVSVLVLFFLFPRSVILSPVAVSSSSVYFTHDGVQINITNVLNITNNNFAAVQAYNLTVQALNFGTVLGTVSIKNVVSVRPLSMKTYSFMIPIQLTDPGLSNYCKKESLPVHILYVNLQMTRRPSEGGRQRLFTQQQELAVVDLVRADNAIRLHQLRKQILADRRVFNNINHVSITTITRILGKLSITMKQLYRVPFERTSDGVKGLRAEYVRRILAMDGAAQPHFH</sequence>
<dbReference type="Proteomes" id="UP000265100">
    <property type="component" value="Chromosome 12"/>
</dbReference>
<dbReference type="Ensembl" id="ENSACLT00000086904.1">
    <property type="protein sequence ID" value="ENSACLP00000052837.1"/>
    <property type="gene ID" value="ENSACLG00000010407.2"/>
</dbReference>
<name>A0AAX7T889_ASTCA</name>
<evidence type="ECO:0000256" key="1">
    <source>
        <dbReference type="ARBA" id="ARBA00004308"/>
    </source>
</evidence>
<dbReference type="InterPro" id="IPR048509">
    <property type="entry name" value="TMEM106_C"/>
</dbReference>
<dbReference type="PANTHER" id="PTHR28556:SF6">
    <property type="entry name" value="TRANSMEMBRANE PROTEIN 106A"/>
    <property type="match status" value="1"/>
</dbReference>
<organism evidence="10 11">
    <name type="scientific">Astatotilapia calliptera</name>
    <name type="common">Eastern happy</name>
    <name type="synonym">Chromis callipterus</name>
    <dbReference type="NCBI Taxonomy" id="8154"/>
    <lineage>
        <taxon>Eukaryota</taxon>
        <taxon>Metazoa</taxon>
        <taxon>Chordata</taxon>
        <taxon>Craniata</taxon>
        <taxon>Vertebrata</taxon>
        <taxon>Euteleostomi</taxon>
        <taxon>Actinopterygii</taxon>
        <taxon>Neopterygii</taxon>
        <taxon>Teleostei</taxon>
        <taxon>Neoteleostei</taxon>
        <taxon>Acanthomorphata</taxon>
        <taxon>Ovalentaria</taxon>
        <taxon>Cichlomorphae</taxon>
        <taxon>Cichliformes</taxon>
        <taxon>Cichlidae</taxon>
        <taxon>African cichlids</taxon>
        <taxon>Pseudocrenilabrinae</taxon>
        <taxon>Haplochromini</taxon>
        <taxon>Astatotilapia</taxon>
    </lineage>
</organism>
<evidence type="ECO:0000256" key="5">
    <source>
        <dbReference type="ARBA" id="ARBA00023136"/>
    </source>
</evidence>
<evidence type="ECO:0000313" key="10">
    <source>
        <dbReference type="Ensembl" id="ENSACLP00000052837.1"/>
    </source>
</evidence>
<dbReference type="InterPro" id="IPR048511">
    <property type="entry name" value="TMEM106_N"/>
</dbReference>
<dbReference type="Pfam" id="PF07092">
    <property type="entry name" value="TMEM106"/>
    <property type="match status" value="1"/>
</dbReference>
<evidence type="ECO:0000313" key="11">
    <source>
        <dbReference type="Proteomes" id="UP000265100"/>
    </source>
</evidence>
<dbReference type="InterPro" id="IPR009790">
    <property type="entry name" value="TMEM106"/>
</dbReference>
<dbReference type="GeneTree" id="ENSGT00940000166248"/>
<keyword evidence="11" id="KW-1185">Reference proteome</keyword>
<reference evidence="10" key="3">
    <citation type="submission" date="2025-08" db="UniProtKB">
        <authorList>
            <consortium name="Ensembl"/>
        </authorList>
    </citation>
    <scope>IDENTIFICATION</scope>
</reference>
<protein>
    <recommendedName>
        <fullName evidence="12">Transmembrane protein 106A</fullName>
    </recommendedName>
</protein>
<evidence type="ECO:0008006" key="12">
    <source>
        <dbReference type="Google" id="ProtNLM"/>
    </source>
</evidence>
<dbReference type="Pfam" id="PF21002">
    <property type="entry name" value="TMEM106_N"/>
    <property type="match status" value="1"/>
</dbReference>
<dbReference type="GO" id="GO:0012505">
    <property type="term" value="C:endomembrane system"/>
    <property type="evidence" value="ECO:0007669"/>
    <property type="project" value="UniProtKB-SubCell"/>
</dbReference>
<accession>A0AAX7T889</accession>
<dbReference type="PANTHER" id="PTHR28556">
    <property type="entry name" value="TRANSMEMBRANE PROTEIN 106B"/>
    <property type="match status" value="1"/>
</dbReference>
<reference evidence="10 11" key="1">
    <citation type="submission" date="2018-05" db="EMBL/GenBank/DDBJ databases">
        <authorList>
            <person name="Datahose"/>
        </authorList>
    </citation>
    <scope>NUCLEOTIDE SEQUENCE</scope>
</reference>
<keyword evidence="4 7" id="KW-1133">Transmembrane helix</keyword>
<dbReference type="AlphaFoldDB" id="A0AAX7T889"/>
<keyword evidence="5 7" id="KW-0472">Membrane</keyword>
<reference evidence="11" key="2">
    <citation type="submission" date="2023-03" db="EMBL/GenBank/DDBJ databases">
        <authorList>
            <consortium name="Wellcome Sanger Institute Data Sharing"/>
        </authorList>
    </citation>
    <scope>NUCLEOTIDE SEQUENCE [LARGE SCALE GENOMIC DNA]</scope>
</reference>
<evidence type="ECO:0000256" key="6">
    <source>
        <dbReference type="SAM" id="MobiDB-lite"/>
    </source>
</evidence>
<gene>
    <name evidence="10" type="primary">TMEM106A</name>
</gene>
<evidence type="ECO:0000256" key="3">
    <source>
        <dbReference type="ARBA" id="ARBA00022692"/>
    </source>
</evidence>
<comment type="similarity">
    <text evidence="2">Belongs to the TMEM106 family.</text>
</comment>
<evidence type="ECO:0000256" key="7">
    <source>
        <dbReference type="SAM" id="Phobius"/>
    </source>
</evidence>
<reference evidence="10" key="4">
    <citation type="submission" date="2025-09" db="UniProtKB">
        <authorList>
            <consortium name="Ensembl"/>
        </authorList>
    </citation>
    <scope>IDENTIFICATION</scope>
</reference>
<proteinExistence type="inferred from homology"/>
<feature type="domain" description="Transmembrane protein 106 C-terminal" evidence="8">
    <location>
        <begin position="110"/>
        <end position="223"/>
    </location>
</feature>
<comment type="subcellular location">
    <subcellularLocation>
        <location evidence="1">Endomembrane system</location>
    </subcellularLocation>
</comment>
<feature type="region of interest" description="Disordered" evidence="6">
    <location>
        <begin position="1"/>
        <end position="42"/>
    </location>
</feature>
<evidence type="ECO:0000259" key="8">
    <source>
        <dbReference type="Pfam" id="PF07092"/>
    </source>
</evidence>
<feature type="domain" description="Transmembrane protein 106 N-terminal" evidence="9">
    <location>
        <begin position="22"/>
        <end position="87"/>
    </location>
</feature>
<keyword evidence="3 7" id="KW-0812">Transmembrane</keyword>
<evidence type="ECO:0000256" key="4">
    <source>
        <dbReference type="ARBA" id="ARBA00022989"/>
    </source>
</evidence>
<evidence type="ECO:0000259" key="9">
    <source>
        <dbReference type="Pfam" id="PF21002"/>
    </source>
</evidence>
<evidence type="ECO:0000256" key="2">
    <source>
        <dbReference type="ARBA" id="ARBA00008111"/>
    </source>
</evidence>
<feature type="transmembrane region" description="Helical" evidence="7">
    <location>
        <begin position="88"/>
        <end position="109"/>
    </location>
</feature>